<dbReference type="Gene3D" id="2.130.10.10">
    <property type="entry name" value="YVTN repeat-like/Quinoprotein amine dehydrogenase"/>
    <property type="match status" value="1"/>
</dbReference>
<dbReference type="GeneID" id="43589972"/>
<dbReference type="PROSITE" id="PS00678">
    <property type="entry name" value="WD_REPEATS_1"/>
    <property type="match status" value="1"/>
</dbReference>
<keyword evidence="10" id="KW-0460">Magnesium</keyword>
<dbReference type="InterPro" id="IPR019775">
    <property type="entry name" value="WD40_repeat_CS"/>
</dbReference>
<dbReference type="CDD" id="cd07557">
    <property type="entry name" value="trimeric_dUTPase"/>
    <property type="match status" value="1"/>
</dbReference>
<dbReference type="Pfam" id="PF16300">
    <property type="entry name" value="WD40_4"/>
    <property type="match status" value="1"/>
</dbReference>
<name>A0A5M6C112_9TREE</name>
<dbReference type="RefSeq" id="XP_031859827.1">
    <property type="nucleotide sequence ID" value="XM_032005820.1"/>
</dbReference>
<evidence type="ECO:0000256" key="10">
    <source>
        <dbReference type="ARBA" id="ARBA00022842"/>
    </source>
</evidence>
<dbReference type="InterPro" id="IPR015048">
    <property type="entry name" value="DUF1899"/>
</dbReference>
<keyword evidence="9" id="KW-0378">Hydrolase</keyword>
<dbReference type="PANTHER" id="PTHR10856:SF0">
    <property type="entry name" value="CORONIN"/>
    <property type="match status" value="1"/>
</dbReference>
<dbReference type="PANTHER" id="PTHR10856">
    <property type="entry name" value="CORONIN"/>
    <property type="match status" value="1"/>
</dbReference>
<evidence type="ECO:0000256" key="9">
    <source>
        <dbReference type="ARBA" id="ARBA00022801"/>
    </source>
</evidence>
<feature type="compositionally biased region" description="Low complexity" evidence="16">
    <location>
        <begin position="430"/>
        <end position="439"/>
    </location>
</feature>
<keyword evidence="7 15" id="KW-0853">WD repeat</keyword>
<comment type="similarity">
    <text evidence="4">Belongs to the dUTPase family.</text>
</comment>
<comment type="catalytic activity">
    <reaction evidence="14">
        <text>dUTP + H2O = dUMP + diphosphate + H(+)</text>
        <dbReference type="Rhea" id="RHEA:10248"/>
        <dbReference type="ChEBI" id="CHEBI:15377"/>
        <dbReference type="ChEBI" id="CHEBI:15378"/>
        <dbReference type="ChEBI" id="CHEBI:33019"/>
        <dbReference type="ChEBI" id="CHEBI:61555"/>
        <dbReference type="ChEBI" id="CHEBI:246422"/>
        <dbReference type="EC" id="3.6.1.23"/>
    </reaction>
</comment>
<evidence type="ECO:0000256" key="7">
    <source>
        <dbReference type="ARBA" id="ARBA00022574"/>
    </source>
</evidence>
<evidence type="ECO:0000256" key="12">
    <source>
        <dbReference type="ARBA" id="ARBA00023080"/>
    </source>
</evidence>
<evidence type="ECO:0000313" key="17">
    <source>
        <dbReference type="EMBL" id="WWD22902.1"/>
    </source>
</evidence>
<dbReference type="GO" id="GO:0006226">
    <property type="term" value="P:dUMP biosynthetic process"/>
    <property type="evidence" value="ECO:0007669"/>
    <property type="project" value="UniProtKB-UniPathway"/>
</dbReference>
<evidence type="ECO:0000256" key="4">
    <source>
        <dbReference type="ARBA" id="ARBA00006581"/>
    </source>
</evidence>
<evidence type="ECO:0000256" key="15">
    <source>
        <dbReference type="RuleBase" id="RU280818"/>
    </source>
</evidence>
<dbReference type="InterPro" id="IPR015505">
    <property type="entry name" value="Coronin"/>
</dbReference>
<dbReference type="Proteomes" id="UP000322225">
    <property type="component" value="Chromosome 14"/>
</dbReference>
<gene>
    <name evidence="17" type="ORF">CI109_107397</name>
</gene>
<dbReference type="SUPFAM" id="SSF51283">
    <property type="entry name" value="dUTPase-like"/>
    <property type="match status" value="1"/>
</dbReference>
<keyword evidence="18" id="KW-1185">Reference proteome</keyword>
<dbReference type="GO" id="GO:0046081">
    <property type="term" value="P:dUTP catabolic process"/>
    <property type="evidence" value="ECO:0007669"/>
    <property type="project" value="InterPro"/>
</dbReference>
<feature type="region of interest" description="Disordered" evidence="16">
    <location>
        <begin position="514"/>
        <end position="536"/>
    </location>
</feature>
<dbReference type="InterPro" id="IPR036157">
    <property type="entry name" value="dUTPase-like_sf"/>
</dbReference>
<dbReference type="Gene3D" id="2.70.40.10">
    <property type="match status" value="1"/>
</dbReference>
<evidence type="ECO:0000256" key="11">
    <source>
        <dbReference type="ARBA" id="ARBA00023054"/>
    </source>
</evidence>
<dbReference type="NCBIfam" id="TIGR00576">
    <property type="entry name" value="dut"/>
    <property type="match status" value="1"/>
</dbReference>
<comment type="cofactor">
    <cofactor evidence="1">
        <name>Mg(2+)</name>
        <dbReference type="ChEBI" id="CHEBI:18420"/>
    </cofactor>
</comment>
<evidence type="ECO:0000256" key="14">
    <source>
        <dbReference type="ARBA" id="ARBA00047686"/>
    </source>
</evidence>
<dbReference type="PROSITE" id="PS50082">
    <property type="entry name" value="WD_REPEATS_2"/>
    <property type="match status" value="2"/>
</dbReference>
<dbReference type="InterPro" id="IPR033704">
    <property type="entry name" value="dUTPase_trimeric"/>
</dbReference>
<reference evidence="17" key="2">
    <citation type="submission" date="2024-01" db="EMBL/GenBank/DDBJ databases">
        <title>Comparative genomics of Cryptococcus and Kwoniella reveals pathogenesis evolution and contrasting modes of karyotype evolution via chromosome fusion or intercentromeric recombination.</title>
        <authorList>
            <person name="Coelho M.A."/>
            <person name="David-Palma M."/>
            <person name="Shea T."/>
            <person name="Bowers K."/>
            <person name="McGinley-Smith S."/>
            <person name="Mohammad A.W."/>
            <person name="Gnirke A."/>
            <person name="Yurkov A.M."/>
            <person name="Nowrousian M."/>
            <person name="Sun S."/>
            <person name="Cuomo C.A."/>
            <person name="Heitman J."/>
        </authorList>
    </citation>
    <scope>NUCLEOTIDE SEQUENCE</scope>
    <source>
        <strain evidence="17">CBS 12478</strain>
    </source>
</reference>
<evidence type="ECO:0000256" key="16">
    <source>
        <dbReference type="SAM" id="MobiDB-lite"/>
    </source>
</evidence>
<evidence type="ECO:0000313" key="18">
    <source>
        <dbReference type="Proteomes" id="UP000322225"/>
    </source>
</evidence>
<dbReference type="Pfam" id="PF00400">
    <property type="entry name" value="WD40"/>
    <property type="match status" value="3"/>
</dbReference>
<dbReference type="Pfam" id="PF00692">
    <property type="entry name" value="dUTPase"/>
    <property type="match status" value="1"/>
</dbReference>
<dbReference type="OrthoDB" id="1850764at2759"/>
<keyword evidence="8 15" id="KW-0677">Repeat</keyword>
<dbReference type="SUPFAM" id="SSF50978">
    <property type="entry name" value="WD40 repeat-like"/>
    <property type="match status" value="1"/>
</dbReference>
<dbReference type="InterPro" id="IPR008181">
    <property type="entry name" value="dUTPase"/>
</dbReference>
<organism evidence="17 18">
    <name type="scientific">Kwoniella shandongensis</name>
    <dbReference type="NCBI Taxonomy" id="1734106"/>
    <lineage>
        <taxon>Eukaryota</taxon>
        <taxon>Fungi</taxon>
        <taxon>Dikarya</taxon>
        <taxon>Basidiomycota</taxon>
        <taxon>Agaricomycotina</taxon>
        <taxon>Tremellomycetes</taxon>
        <taxon>Tremellales</taxon>
        <taxon>Cryptococcaceae</taxon>
        <taxon>Kwoniella</taxon>
    </lineage>
</organism>
<evidence type="ECO:0000256" key="3">
    <source>
        <dbReference type="ARBA" id="ARBA00005142"/>
    </source>
</evidence>
<evidence type="ECO:0000256" key="2">
    <source>
        <dbReference type="ARBA" id="ARBA00003495"/>
    </source>
</evidence>
<feature type="region of interest" description="Disordered" evidence="16">
    <location>
        <begin position="485"/>
        <end position="504"/>
    </location>
</feature>
<dbReference type="SMART" id="SM01167">
    <property type="entry name" value="DUF1900"/>
    <property type="match status" value="1"/>
</dbReference>
<keyword evidence="12" id="KW-0546">Nucleotide metabolism</keyword>
<comment type="function">
    <text evidence="2">This enzyme is involved in nucleotide metabolism: it produces dUMP, the immediate precursor of thymidine nucleotides and it decreases the intracellular concentration of dUTP so that uracil cannot be incorporated into DNA.</text>
</comment>
<dbReference type="NCBIfam" id="NF001862">
    <property type="entry name" value="PRK00601.1"/>
    <property type="match status" value="1"/>
</dbReference>
<dbReference type="SMART" id="SM00320">
    <property type="entry name" value="WD40"/>
    <property type="match status" value="4"/>
</dbReference>
<dbReference type="GO" id="GO:0004170">
    <property type="term" value="F:dUTP diphosphatase activity"/>
    <property type="evidence" value="ECO:0007669"/>
    <property type="project" value="UniProtKB-EC"/>
</dbReference>
<feature type="compositionally biased region" description="Polar residues" evidence="16">
    <location>
        <begin position="526"/>
        <end position="536"/>
    </location>
</feature>
<dbReference type="FunFam" id="2.130.10.10:FF:000502">
    <property type="entry name" value="Coronin"/>
    <property type="match status" value="1"/>
</dbReference>
<dbReference type="PROSITE" id="PS50294">
    <property type="entry name" value="WD_REPEATS_REGION"/>
    <property type="match status" value="1"/>
</dbReference>
<comment type="pathway">
    <text evidence="3">Pyrimidine metabolism; dUMP biosynthesis; dUMP from dCTP (dUTP route): step 2/2.</text>
</comment>
<dbReference type="GO" id="GO:0051015">
    <property type="term" value="F:actin filament binding"/>
    <property type="evidence" value="ECO:0007669"/>
    <property type="project" value="TreeGrafter"/>
</dbReference>
<dbReference type="EMBL" id="CP144064">
    <property type="protein sequence ID" value="WWD22902.1"/>
    <property type="molecule type" value="Genomic_DNA"/>
</dbReference>
<evidence type="ECO:0000256" key="5">
    <source>
        <dbReference type="ARBA" id="ARBA00009482"/>
    </source>
</evidence>
<evidence type="ECO:0000256" key="8">
    <source>
        <dbReference type="ARBA" id="ARBA00022737"/>
    </source>
</evidence>
<feature type="region of interest" description="Disordered" evidence="16">
    <location>
        <begin position="413"/>
        <end position="466"/>
    </location>
</feature>
<dbReference type="Pfam" id="PF08953">
    <property type="entry name" value="DUF1899"/>
    <property type="match status" value="1"/>
</dbReference>
<reference evidence="17" key="1">
    <citation type="submission" date="2017-08" db="EMBL/GenBank/DDBJ databases">
        <authorList>
            <person name="Cuomo C."/>
            <person name="Billmyre B."/>
            <person name="Heitman J."/>
        </authorList>
    </citation>
    <scope>NUCLEOTIDE SEQUENCE</scope>
    <source>
        <strain evidence="17">CBS 12478</strain>
    </source>
</reference>
<proteinExistence type="inferred from homology"/>
<evidence type="ECO:0000256" key="6">
    <source>
        <dbReference type="ARBA" id="ARBA00011233"/>
    </source>
</evidence>
<dbReference type="InterPro" id="IPR001680">
    <property type="entry name" value="WD40_rpt"/>
</dbReference>
<evidence type="ECO:0000256" key="13">
    <source>
        <dbReference type="ARBA" id="ARBA00023203"/>
    </source>
</evidence>
<dbReference type="GO" id="GO:0007015">
    <property type="term" value="P:actin filament organization"/>
    <property type="evidence" value="ECO:0007669"/>
    <property type="project" value="TreeGrafter"/>
</dbReference>
<comment type="similarity">
    <text evidence="5 15">Belongs to the WD repeat coronin family.</text>
</comment>
<comment type="subunit">
    <text evidence="6">Homotrimer.</text>
</comment>
<keyword evidence="13" id="KW-0009">Actin-binding</keyword>
<dbReference type="KEGG" id="ksn:43589972"/>
<sequence>MSRFVRSSKYRHVYGNKSKVNYENVKISGSAWDTDLVTAGGKYLAINWQVSGGGAFAVLPLFSPSTPPQPTGFPTKLPDIIPLARGHTAPILDTAWSTFDDNVVASAGEDGKVFIWKVEDSLFEGWGEDHWVPEDLSPVTKFSAGGRKVGQVIFHPTAKNVVTAASGDHLVRLWDIDAGGDSPKITLKGHNDSIQSIAWNAIGTTLATTCRDKKLRLFDPRAGTEAVRVADGHAGVKGSRVVWLGDRDRIATTGFSRMSDRQVSLWDTAGLTNLDTQSLDSSAGVIMPFYAEGNDVLFLAGKGDGNIRYYEFEGDQLHFLSEYKTADPQRGMTFLPRRALDVKECEIARAYKLAGSGIEPLSFIVPRKAESFQSDIFPPATSIEPALTASEFFDGKTARPKLVDLETRAITTSSAPIPAAQHAEPSKSKSAPAGYTAPSAPTPAPAPAATPSPPPAVKEEPKPTPAAVAKELDSVPEVTAKALEIEQPDSEDEKEPAAAASPVKAVQESFAGLAVSGEKKTEAPTPKTNGGSVSAPSNTLLVKKLSSDATTPTRGSALSAGYDLYSAEQAVVPARGKALIDLQLSIAVPEGTYGRVAPRSGLASKHSIDTGAGVIDADYRGPVKVLLFNYSDVDFSVQKGDRIAQLILEKVILAPIEVVEDLDATDRGSGGFGSTGGFGAAVKEAVGKIL</sequence>
<accession>A0A5M6C112</accession>
<dbReference type="GO" id="GO:0000287">
    <property type="term" value="F:magnesium ion binding"/>
    <property type="evidence" value="ECO:0007669"/>
    <property type="project" value="InterPro"/>
</dbReference>
<keyword evidence="11" id="KW-0175">Coiled coil</keyword>
<dbReference type="SMART" id="SM01166">
    <property type="entry name" value="DUF1899"/>
    <property type="match status" value="1"/>
</dbReference>
<protein>
    <recommendedName>
        <fullName evidence="15">Coronin</fullName>
    </recommendedName>
</protein>
<evidence type="ECO:0000256" key="1">
    <source>
        <dbReference type="ARBA" id="ARBA00001946"/>
    </source>
</evidence>
<dbReference type="InterPro" id="IPR029054">
    <property type="entry name" value="dUTPase-like"/>
</dbReference>
<feature type="compositionally biased region" description="Pro residues" evidence="16">
    <location>
        <begin position="440"/>
        <end position="456"/>
    </location>
</feature>
<dbReference type="InterPro" id="IPR015943">
    <property type="entry name" value="WD40/YVTN_repeat-like_dom_sf"/>
</dbReference>
<dbReference type="FunFam" id="2.70.40.10:FF:000004">
    <property type="entry name" value="Deoxyuridine triphosphatase"/>
    <property type="match status" value="1"/>
</dbReference>
<dbReference type="AlphaFoldDB" id="A0A5M6C112"/>
<dbReference type="InterPro" id="IPR036322">
    <property type="entry name" value="WD40_repeat_dom_sf"/>
</dbReference>